<protein>
    <submittedName>
        <fullName evidence="2">Uncharacterized protein</fullName>
    </submittedName>
</protein>
<dbReference type="InterPro" id="IPR043454">
    <property type="entry name" value="NPH3/RPT2-like"/>
</dbReference>
<sequence>MQLPLVSKSGHIGKLVSEFNDADVSMNKIPDIPSGGEAFELAAKFCYGINFDISTENIVLLRCTMKYLEMTEDYAVGRAEAGINGLNSFTPSNSKPIVD</sequence>
<dbReference type="InterPro" id="IPR011333">
    <property type="entry name" value="SKP1/BTB/POZ_sf"/>
</dbReference>
<dbReference type="PANTHER" id="PTHR32370">
    <property type="entry name" value="OS12G0117600 PROTEIN"/>
    <property type="match status" value="1"/>
</dbReference>
<gene>
    <name evidence="2" type="ORF">HAX54_015605</name>
</gene>
<name>A0ABS8RIK8_DATST</name>
<organism evidence="2 3">
    <name type="scientific">Datura stramonium</name>
    <name type="common">Jimsonweed</name>
    <name type="synonym">Common thornapple</name>
    <dbReference type="NCBI Taxonomy" id="4076"/>
    <lineage>
        <taxon>Eukaryota</taxon>
        <taxon>Viridiplantae</taxon>
        <taxon>Streptophyta</taxon>
        <taxon>Embryophyta</taxon>
        <taxon>Tracheophyta</taxon>
        <taxon>Spermatophyta</taxon>
        <taxon>Magnoliopsida</taxon>
        <taxon>eudicotyledons</taxon>
        <taxon>Gunneridae</taxon>
        <taxon>Pentapetalae</taxon>
        <taxon>asterids</taxon>
        <taxon>lamiids</taxon>
        <taxon>Solanales</taxon>
        <taxon>Solanaceae</taxon>
        <taxon>Solanoideae</taxon>
        <taxon>Datureae</taxon>
        <taxon>Datura</taxon>
    </lineage>
</organism>
<proteinExistence type="predicted"/>
<dbReference type="Proteomes" id="UP000823775">
    <property type="component" value="Unassembled WGS sequence"/>
</dbReference>
<comment type="pathway">
    <text evidence="1">Protein modification; protein ubiquitination.</text>
</comment>
<evidence type="ECO:0000313" key="3">
    <source>
        <dbReference type="Proteomes" id="UP000823775"/>
    </source>
</evidence>
<evidence type="ECO:0000313" key="2">
    <source>
        <dbReference type="EMBL" id="MCD7445880.1"/>
    </source>
</evidence>
<reference evidence="2 3" key="1">
    <citation type="journal article" date="2021" name="BMC Genomics">
        <title>Datura genome reveals duplications of psychoactive alkaloid biosynthetic genes and high mutation rate following tissue culture.</title>
        <authorList>
            <person name="Rajewski A."/>
            <person name="Carter-House D."/>
            <person name="Stajich J."/>
            <person name="Litt A."/>
        </authorList>
    </citation>
    <scope>NUCLEOTIDE SEQUENCE [LARGE SCALE GENOMIC DNA]</scope>
    <source>
        <strain evidence="2">AR-01</strain>
    </source>
</reference>
<accession>A0ABS8RIK8</accession>
<dbReference type="SUPFAM" id="SSF54695">
    <property type="entry name" value="POZ domain"/>
    <property type="match status" value="1"/>
</dbReference>
<keyword evidence="3" id="KW-1185">Reference proteome</keyword>
<dbReference type="EMBL" id="JACEIK010000002">
    <property type="protein sequence ID" value="MCD7445880.1"/>
    <property type="molecule type" value="Genomic_DNA"/>
</dbReference>
<evidence type="ECO:0000256" key="1">
    <source>
        <dbReference type="ARBA" id="ARBA00004906"/>
    </source>
</evidence>
<comment type="caution">
    <text evidence="2">The sequence shown here is derived from an EMBL/GenBank/DDBJ whole genome shotgun (WGS) entry which is preliminary data.</text>
</comment>